<evidence type="ECO:0000256" key="4">
    <source>
        <dbReference type="ARBA" id="ARBA00023163"/>
    </source>
</evidence>
<dbReference type="Proteomes" id="UP000631114">
    <property type="component" value="Unassembled WGS sequence"/>
</dbReference>
<dbReference type="InterPro" id="IPR015300">
    <property type="entry name" value="DNA-bd_pseudobarrel_sf"/>
</dbReference>
<dbReference type="GO" id="GO:0005634">
    <property type="term" value="C:nucleus"/>
    <property type="evidence" value="ECO:0007669"/>
    <property type="project" value="UniProtKB-SubCell"/>
</dbReference>
<reference evidence="7 8" key="1">
    <citation type="submission" date="2020-10" db="EMBL/GenBank/DDBJ databases">
        <title>The Coptis chinensis genome and diversification of protoberbering-type alkaloids.</title>
        <authorList>
            <person name="Wang B."/>
            <person name="Shu S."/>
            <person name="Song C."/>
            <person name="Liu Y."/>
        </authorList>
    </citation>
    <scope>NUCLEOTIDE SEQUENCE [LARGE SCALE GENOMIC DNA]</scope>
    <source>
        <strain evidence="7">HL-2020</strain>
        <tissue evidence="7">Leaf</tissue>
    </source>
</reference>
<evidence type="ECO:0000256" key="2">
    <source>
        <dbReference type="ARBA" id="ARBA00023015"/>
    </source>
</evidence>
<keyword evidence="3" id="KW-0238">DNA-binding</keyword>
<evidence type="ECO:0000313" key="7">
    <source>
        <dbReference type="EMBL" id="KAF9616618.1"/>
    </source>
</evidence>
<accession>A0A835IJ43</accession>
<dbReference type="PROSITE" id="PS50863">
    <property type="entry name" value="B3"/>
    <property type="match status" value="1"/>
</dbReference>
<comment type="subcellular location">
    <subcellularLocation>
        <location evidence="1">Nucleus</location>
    </subcellularLocation>
</comment>
<dbReference type="OrthoDB" id="1864528at2759"/>
<dbReference type="SUPFAM" id="SSF101936">
    <property type="entry name" value="DNA-binding pseudobarrel domain"/>
    <property type="match status" value="2"/>
</dbReference>
<dbReference type="CDD" id="cd10017">
    <property type="entry name" value="B3_DNA"/>
    <property type="match status" value="1"/>
</dbReference>
<dbReference type="GO" id="GO:0003677">
    <property type="term" value="F:DNA binding"/>
    <property type="evidence" value="ECO:0007669"/>
    <property type="project" value="UniProtKB-KW"/>
</dbReference>
<keyword evidence="5" id="KW-0539">Nucleus</keyword>
<gene>
    <name evidence="7" type="ORF">IFM89_030787</name>
</gene>
<keyword evidence="4" id="KW-0804">Transcription</keyword>
<organism evidence="7 8">
    <name type="scientific">Coptis chinensis</name>
    <dbReference type="NCBI Taxonomy" id="261450"/>
    <lineage>
        <taxon>Eukaryota</taxon>
        <taxon>Viridiplantae</taxon>
        <taxon>Streptophyta</taxon>
        <taxon>Embryophyta</taxon>
        <taxon>Tracheophyta</taxon>
        <taxon>Spermatophyta</taxon>
        <taxon>Magnoliopsida</taxon>
        <taxon>Ranunculales</taxon>
        <taxon>Ranunculaceae</taxon>
        <taxon>Coptidoideae</taxon>
        <taxon>Coptis</taxon>
    </lineage>
</organism>
<protein>
    <recommendedName>
        <fullName evidence="6">TF-B3 domain-containing protein</fullName>
    </recommendedName>
</protein>
<dbReference type="PANTHER" id="PTHR31391:SF165">
    <property type="entry name" value="B3 DOMAIN-CONTAINING PROTEIN LOC_OS12G40080-LIKE"/>
    <property type="match status" value="1"/>
</dbReference>
<proteinExistence type="predicted"/>
<evidence type="ECO:0000256" key="5">
    <source>
        <dbReference type="ARBA" id="ARBA00023242"/>
    </source>
</evidence>
<sequence>MRGVQKRPQKSKSSAVEQEASSFFKLISSSILESQQLGIPKKFACKHRKYLPDVVVLKVRSGDVWRVEFDVHIFNMNGNEIDYIPNGQLTHSEKCHLPKQDGVDSNAIRNSALGTRKPAEIKGKDGVTQTASSFKSKHPFFQIVLTPSYVNKGYLHIPSTFWRRYLPEGLKTLTLQVANGRKKWLVRCSSFPGILRISQGFHLFILESHIKIGDICVFEQIKRKDVVLRVHIYTQK</sequence>
<dbReference type="EMBL" id="JADFTS010000003">
    <property type="protein sequence ID" value="KAF9616618.1"/>
    <property type="molecule type" value="Genomic_DNA"/>
</dbReference>
<keyword evidence="2" id="KW-0805">Transcription regulation</keyword>
<keyword evidence="8" id="KW-1185">Reference proteome</keyword>
<evidence type="ECO:0000256" key="1">
    <source>
        <dbReference type="ARBA" id="ARBA00004123"/>
    </source>
</evidence>
<dbReference type="SMART" id="SM01019">
    <property type="entry name" value="B3"/>
    <property type="match status" value="1"/>
</dbReference>
<dbReference type="Gene3D" id="2.40.330.10">
    <property type="entry name" value="DNA-binding pseudobarrel domain"/>
    <property type="match status" value="2"/>
</dbReference>
<dbReference type="Pfam" id="PF02362">
    <property type="entry name" value="B3"/>
    <property type="match status" value="1"/>
</dbReference>
<feature type="domain" description="TF-B3" evidence="6">
    <location>
        <begin position="140"/>
        <end position="236"/>
    </location>
</feature>
<dbReference type="InterPro" id="IPR044837">
    <property type="entry name" value="REM16-like"/>
</dbReference>
<dbReference type="AlphaFoldDB" id="A0A835IJ43"/>
<evidence type="ECO:0000259" key="6">
    <source>
        <dbReference type="PROSITE" id="PS50863"/>
    </source>
</evidence>
<evidence type="ECO:0000313" key="8">
    <source>
        <dbReference type="Proteomes" id="UP000631114"/>
    </source>
</evidence>
<dbReference type="InterPro" id="IPR003340">
    <property type="entry name" value="B3_DNA-bd"/>
</dbReference>
<name>A0A835IJ43_9MAGN</name>
<evidence type="ECO:0000256" key="3">
    <source>
        <dbReference type="ARBA" id="ARBA00023125"/>
    </source>
</evidence>
<comment type="caution">
    <text evidence="7">The sequence shown here is derived from an EMBL/GenBank/DDBJ whole genome shotgun (WGS) entry which is preliminary data.</text>
</comment>
<dbReference type="PANTHER" id="PTHR31391">
    <property type="entry name" value="B3 DOMAIN-CONTAINING PROTEIN OS11G0197600-RELATED"/>
    <property type="match status" value="1"/>
</dbReference>